<dbReference type="InterPro" id="IPR051759">
    <property type="entry name" value="LIM-SH3_domain_protein"/>
</dbReference>
<keyword evidence="6" id="KW-0597">Phosphoprotein</keyword>
<evidence type="ECO:0000259" key="18">
    <source>
        <dbReference type="PROSITE" id="PS50023"/>
    </source>
</evidence>
<feature type="compositionally biased region" description="Low complexity" evidence="17">
    <location>
        <begin position="326"/>
        <end position="335"/>
    </location>
</feature>
<feature type="compositionally biased region" description="Low complexity" evidence="17">
    <location>
        <begin position="156"/>
        <end position="165"/>
    </location>
</feature>
<feature type="region of interest" description="Disordered" evidence="17">
    <location>
        <begin position="123"/>
        <end position="231"/>
    </location>
</feature>
<dbReference type="SMART" id="SM00132">
    <property type="entry name" value="LIM"/>
    <property type="match status" value="1"/>
</dbReference>
<keyword evidence="11 16" id="KW-0440">LIM domain</keyword>
<evidence type="ECO:0000256" key="9">
    <source>
        <dbReference type="ARBA" id="ARBA00022833"/>
    </source>
</evidence>
<keyword evidence="10" id="KW-0007">Acetylation</keyword>
<dbReference type="Ensembl" id="ENSFCTT00005084225.1">
    <property type="protein sequence ID" value="ENSFCTP00005057677.1"/>
    <property type="gene ID" value="ENSFCTG00005030089.1"/>
</dbReference>
<feature type="region of interest" description="Disordered" evidence="17">
    <location>
        <begin position="300"/>
        <end position="372"/>
    </location>
</feature>
<protein>
    <recommendedName>
        <fullName evidence="3">LIM and SH3 domain protein 1</fullName>
    </recommendedName>
</protein>
<keyword evidence="20" id="KW-1185">Reference proteome</keyword>
<evidence type="ECO:0000256" key="4">
    <source>
        <dbReference type="ARBA" id="ARBA00022448"/>
    </source>
</evidence>
<keyword evidence="7 16" id="KW-0479">Metal-binding</keyword>
<keyword evidence="13" id="KW-0009">Actin-binding</keyword>
<name>A0ABI8AEU2_FELCA</name>
<feature type="domain" description="LIM zinc-binding" evidence="18">
    <location>
        <begin position="3"/>
        <end position="63"/>
    </location>
</feature>
<keyword evidence="14" id="KW-0206">Cytoskeleton</keyword>
<feature type="compositionally biased region" description="Basic and acidic residues" evidence="17">
    <location>
        <begin position="140"/>
        <end position="155"/>
    </location>
</feature>
<comment type="subcellular location">
    <subcellularLocation>
        <location evidence="2">Cytoplasm</location>
        <location evidence="2">Cell cortex</location>
    </subcellularLocation>
    <subcellularLocation>
        <location evidence="1">Cytoplasm</location>
        <location evidence="1">Cytoskeleton</location>
    </subcellularLocation>
</comment>
<evidence type="ECO:0000256" key="13">
    <source>
        <dbReference type="ARBA" id="ARBA00023203"/>
    </source>
</evidence>
<feature type="compositionally biased region" description="Polar residues" evidence="17">
    <location>
        <begin position="202"/>
        <end position="212"/>
    </location>
</feature>
<dbReference type="PROSITE" id="PS51216">
    <property type="entry name" value="NEBULIN"/>
    <property type="match status" value="2"/>
</dbReference>
<reference evidence="19 20" key="1">
    <citation type="submission" date="2021-02" db="EMBL/GenBank/DDBJ databases">
        <title>Safari Cat Assemblies.</title>
        <authorList>
            <person name="Bredemeyer K.R."/>
            <person name="Murphy W.J."/>
        </authorList>
    </citation>
    <scope>NUCLEOTIDE SEQUENCE [LARGE SCALE GENOMIC DNA]</scope>
</reference>
<evidence type="ECO:0000256" key="5">
    <source>
        <dbReference type="ARBA" id="ARBA00022490"/>
    </source>
</evidence>
<organism evidence="19 20">
    <name type="scientific">Felis catus</name>
    <name type="common">Cat</name>
    <name type="synonym">Felis silvestris catus</name>
    <dbReference type="NCBI Taxonomy" id="9685"/>
    <lineage>
        <taxon>Eukaryota</taxon>
        <taxon>Metazoa</taxon>
        <taxon>Chordata</taxon>
        <taxon>Craniata</taxon>
        <taxon>Vertebrata</taxon>
        <taxon>Euteleostomi</taxon>
        <taxon>Mammalia</taxon>
        <taxon>Eutheria</taxon>
        <taxon>Laurasiatheria</taxon>
        <taxon>Carnivora</taxon>
        <taxon>Feliformia</taxon>
        <taxon>Felidae</taxon>
        <taxon>Felinae</taxon>
        <taxon>Felis</taxon>
    </lineage>
</organism>
<evidence type="ECO:0000256" key="12">
    <source>
        <dbReference type="ARBA" id="ARBA00023065"/>
    </source>
</evidence>
<dbReference type="PROSITE" id="PS00478">
    <property type="entry name" value="LIM_DOMAIN_1"/>
    <property type="match status" value="1"/>
</dbReference>
<keyword evidence="12" id="KW-0406">Ion transport</keyword>
<evidence type="ECO:0000256" key="14">
    <source>
        <dbReference type="ARBA" id="ARBA00023212"/>
    </source>
</evidence>
<keyword evidence="9 16" id="KW-0862">Zinc</keyword>
<sequence length="372" mass="41376">MNPNCARCGKIVYPTEKVNCLDKFWHKACFHCETCKMTLNMKNYKGYEKTPYCNAHYPKQSFTMVADTPENLRLKQQSELQSQVRYKEEFEKNKGKGFSVVADTPELQRIKKTQDQISNIKYHEEFEKSRMGPSGGEGLEPERRDSQDSSYRRPQEQQQPPHHIPTSAPGEPEACGAEDLRPGRLWDGEEVGEKPCLRAHTGTCSRTPSDPSHQGHRAPASGSMPAPQRVGRDTAPAVEYATLTHKPLRRGGRARLGGGVEMHDRGFVGEGRGIREGLRLSPVSPRLPVYQQPQQQQVGQSYGGYKEPAAPVSVPRCAPGGGGVSSSGQRESSWSWEVGWGPGSLRRPEVDGQVDIAQRFSLETPPRRPGFP</sequence>
<dbReference type="InterPro" id="IPR001781">
    <property type="entry name" value="Znf_LIM"/>
</dbReference>
<evidence type="ECO:0000256" key="16">
    <source>
        <dbReference type="PROSITE-ProRule" id="PRU00125"/>
    </source>
</evidence>
<dbReference type="PANTHER" id="PTHR46218:SF2">
    <property type="entry name" value="LIM AND SH3 DOMAIN PROTEIN 1"/>
    <property type="match status" value="1"/>
</dbReference>
<keyword evidence="8" id="KW-0677">Repeat</keyword>
<reference evidence="19" key="2">
    <citation type="submission" date="2025-08" db="UniProtKB">
        <authorList>
            <consortium name="Ensembl"/>
        </authorList>
    </citation>
    <scope>IDENTIFICATION</scope>
    <source>
        <strain evidence="19">breed Abyssinian</strain>
    </source>
</reference>
<keyword evidence="5" id="KW-0963">Cytoplasm</keyword>
<dbReference type="SUPFAM" id="SSF57716">
    <property type="entry name" value="Glucocorticoid receptor-like (DNA-binding domain)"/>
    <property type="match status" value="1"/>
</dbReference>
<evidence type="ECO:0000256" key="11">
    <source>
        <dbReference type="ARBA" id="ARBA00023038"/>
    </source>
</evidence>
<feature type="compositionally biased region" description="Basic and acidic residues" evidence="17">
    <location>
        <begin position="178"/>
        <end position="196"/>
    </location>
</feature>
<dbReference type="InterPro" id="IPR000900">
    <property type="entry name" value="Nebulin_repeat"/>
</dbReference>
<accession>A0ABI8AEU2</accession>
<proteinExistence type="predicted"/>
<evidence type="ECO:0000313" key="20">
    <source>
        <dbReference type="Proteomes" id="UP000823872"/>
    </source>
</evidence>
<comment type="function">
    <text evidence="15">Plays an important role in the regulation of dynamic actin-based, cytoskeletal activities. Agonist-dependent changes in LASP1 phosphorylation may also serve to regulate actin-associated ion transport activities, not only in the parietal cell but also in certain other F-actin-rich secretory epithelial cell types.</text>
</comment>
<evidence type="ECO:0000313" key="19">
    <source>
        <dbReference type="Ensembl" id="ENSFCTP00005057677.1"/>
    </source>
</evidence>
<dbReference type="GeneTree" id="ENSGT00940000154775"/>
<dbReference type="Proteomes" id="UP000823872">
    <property type="component" value="Chromosome E1"/>
</dbReference>
<evidence type="ECO:0000256" key="6">
    <source>
        <dbReference type="ARBA" id="ARBA00022553"/>
    </source>
</evidence>
<dbReference type="Gene3D" id="2.10.110.10">
    <property type="entry name" value="Cysteine Rich Protein"/>
    <property type="match status" value="1"/>
</dbReference>
<dbReference type="SMART" id="SM00227">
    <property type="entry name" value="NEBU"/>
    <property type="match status" value="2"/>
</dbReference>
<dbReference type="PANTHER" id="PTHR46218">
    <property type="entry name" value="LASP"/>
    <property type="match status" value="1"/>
</dbReference>
<dbReference type="CDD" id="cd09447">
    <property type="entry name" value="LIM_LASP"/>
    <property type="match status" value="1"/>
</dbReference>
<dbReference type="Pfam" id="PF00880">
    <property type="entry name" value="Nebulin"/>
    <property type="match status" value="2"/>
</dbReference>
<evidence type="ECO:0000256" key="17">
    <source>
        <dbReference type="SAM" id="MobiDB-lite"/>
    </source>
</evidence>
<evidence type="ECO:0000256" key="15">
    <source>
        <dbReference type="ARBA" id="ARBA00025477"/>
    </source>
</evidence>
<evidence type="ECO:0000256" key="1">
    <source>
        <dbReference type="ARBA" id="ARBA00004245"/>
    </source>
</evidence>
<evidence type="ECO:0000256" key="7">
    <source>
        <dbReference type="ARBA" id="ARBA00022723"/>
    </source>
</evidence>
<evidence type="ECO:0000256" key="3">
    <source>
        <dbReference type="ARBA" id="ARBA00020662"/>
    </source>
</evidence>
<reference evidence="19" key="3">
    <citation type="submission" date="2025-09" db="UniProtKB">
        <authorList>
            <consortium name="Ensembl"/>
        </authorList>
    </citation>
    <scope>IDENTIFICATION</scope>
    <source>
        <strain evidence="19">breed Abyssinian</strain>
    </source>
</reference>
<evidence type="ECO:0000256" key="10">
    <source>
        <dbReference type="ARBA" id="ARBA00022990"/>
    </source>
</evidence>
<gene>
    <name evidence="19" type="primary">LASP1</name>
</gene>
<dbReference type="Pfam" id="PF00412">
    <property type="entry name" value="LIM"/>
    <property type="match status" value="1"/>
</dbReference>
<evidence type="ECO:0000256" key="2">
    <source>
        <dbReference type="ARBA" id="ARBA00004544"/>
    </source>
</evidence>
<dbReference type="PROSITE" id="PS50023">
    <property type="entry name" value="LIM_DOMAIN_2"/>
    <property type="match status" value="1"/>
</dbReference>
<evidence type="ECO:0000256" key="8">
    <source>
        <dbReference type="ARBA" id="ARBA00022737"/>
    </source>
</evidence>
<keyword evidence="4" id="KW-0813">Transport</keyword>